<evidence type="ECO:0000313" key="2">
    <source>
        <dbReference type="Proteomes" id="UP000790709"/>
    </source>
</evidence>
<name>A0ACB8BRW5_9AGAM</name>
<dbReference type="Proteomes" id="UP000790709">
    <property type="component" value="Unassembled WGS sequence"/>
</dbReference>
<organism evidence="1 2">
    <name type="scientific">Leucogyrophana mollusca</name>
    <dbReference type="NCBI Taxonomy" id="85980"/>
    <lineage>
        <taxon>Eukaryota</taxon>
        <taxon>Fungi</taxon>
        <taxon>Dikarya</taxon>
        <taxon>Basidiomycota</taxon>
        <taxon>Agaricomycotina</taxon>
        <taxon>Agaricomycetes</taxon>
        <taxon>Agaricomycetidae</taxon>
        <taxon>Boletales</taxon>
        <taxon>Boletales incertae sedis</taxon>
        <taxon>Leucogyrophana</taxon>
    </lineage>
</organism>
<evidence type="ECO:0000313" key="1">
    <source>
        <dbReference type="EMBL" id="KAH7928680.1"/>
    </source>
</evidence>
<protein>
    <submittedName>
        <fullName evidence="1">Uncharacterized protein</fullName>
    </submittedName>
</protein>
<dbReference type="EMBL" id="MU266350">
    <property type="protein sequence ID" value="KAH7928680.1"/>
    <property type="molecule type" value="Genomic_DNA"/>
</dbReference>
<sequence>MLMQAKPDAPTVQALKARDNLCGCYARENGERRIWCGTRRKGDISGLRLRDGCENCGNGDAVLRGVIYNYSKDVHPPPVPRHRRARTFQKQFHLISLVDSTGRRLVSSARKTVSKPLDECGRGAWGHVHQDTFEQQKGWQRRREDVVQTAGKHLCG</sequence>
<accession>A0ACB8BRW5</accession>
<gene>
    <name evidence="1" type="ORF">BV22DRAFT_186395</name>
</gene>
<proteinExistence type="predicted"/>
<keyword evidence="2" id="KW-1185">Reference proteome</keyword>
<reference evidence="1" key="1">
    <citation type="journal article" date="2021" name="New Phytol.">
        <title>Evolutionary innovations through gain and loss of genes in the ectomycorrhizal Boletales.</title>
        <authorList>
            <person name="Wu G."/>
            <person name="Miyauchi S."/>
            <person name="Morin E."/>
            <person name="Kuo A."/>
            <person name="Drula E."/>
            <person name="Varga T."/>
            <person name="Kohler A."/>
            <person name="Feng B."/>
            <person name="Cao Y."/>
            <person name="Lipzen A."/>
            <person name="Daum C."/>
            <person name="Hundley H."/>
            <person name="Pangilinan J."/>
            <person name="Johnson J."/>
            <person name="Barry K."/>
            <person name="LaButti K."/>
            <person name="Ng V."/>
            <person name="Ahrendt S."/>
            <person name="Min B."/>
            <person name="Choi I.G."/>
            <person name="Park H."/>
            <person name="Plett J.M."/>
            <person name="Magnuson J."/>
            <person name="Spatafora J.W."/>
            <person name="Nagy L.G."/>
            <person name="Henrissat B."/>
            <person name="Grigoriev I.V."/>
            <person name="Yang Z.L."/>
            <person name="Xu J."/>
            <person name="Martin F.M."/>
        </authorList>
    </citation>
    <scope>NUCLEOTIDE SEQUENCE</scope>
    <source>
        <strain evidence="1">KUC20120723A-06</strain>
    </source>
</reference>
<comment type="caution">
    <text evidence="1">The sequence shown here is derived from an EMBL/GenBank/DDBJ whole genome shotgun (WGS) entry which is preliminary data.</text>
</comment>